<evidence type="ECO:0000313" key="2">
    <source>
        <dbReference type="EMBL" id="AET32777.1"/>
    </source>
</evidence>
<evidence type="ECO:0000256" key="1">
    <source>
        <dbReference type="SAM" id="Coils"/>
    </source>
</evidence>
<organism evidence="2 3">
    <name type="scientific">Pyrobaculum ferrireducens</name>
    <dbReference type="NCBI Taxonomy" id="1104324"/>
    <lineage>
        <taxon>Archaea</taxon>
        <taxon>Thermoproteota</taxon>
        <taxon>Thermoprotei</taxon>
        <taxon>Thermoproteales</taxon>
        <taxon>Thermoproteaceae</taxon>
        <taxon>Pyrobaculum</taxon>
    </lineage>
</organism>
<dbReference type="KEGG" id="pyr:P186_1349"/>
<feature type="coiled-coil region" evidence="1">
    <location>
        <begin position="113"/>
        <end position="140"/>
    </location>
</feature>
<evidence type="ECO:0000313" key="3">
    <source>
        <dbReference type="Proteomes" id="UP000005867"/>
    </source>
</evidence>
<reference evidence="2 3" key="1">
    <citation type="journal article" date="2012" name="J. Bacteriol.">
        <title>Complete genome sequence of strain 1860, a crenarchaeon of the genus pyrobaculum able to grow with various electron acceptors.</title>
        <authorList>
            <person name="Mardanov A.V."/>
            <person name="Gumerov V.M."/>
            <person name="Slobodkina G.B."/>
            <person name="Beletsky A.V."/>
            <person name="Bonch-Osmolovskaya E.A."/>
            <person name="Ravin N.V."/>
            <person name="Skryabin K.G."/>
        </authorList>
    </citation>
    <scope>NUCLEOTIDE SEQUENCE [LARGE SCALE GENOMIC DNA]</scope>
    <source>
        <strain evidence="2 3">1860</strain>
    </source>
</reference>
<keyword evidence="3" id="KW-1185">Reference proteome</keyword>
<dbReference type="eggNOG" id="arCOG00921">
    <property type="taxonomic scope" value="Archaea"/>
</dbReference>
<dbReference type="HOGENOM" id="CLU_109226_0_0_2"/>
<dbReference type="Proteomes" id="UP000005867">
    <property type="component" value="Chromosome"/>
</dbReference>
<dbReference type="NCBIfam" id="TIGR03879">
    <property type="entry name" value="near_KaiC_dom"/>
    <property type="match status" value="1"/>
</dbReference>
<dbReference type="OrthoDB" id="26894at2157"/>
<dbReference type="Gene3D" id="1.10.10.10">
    <property type="entry name" value="Winged helix-like DNA-binding domain superfamily/Winged helix DNA-binding domain"/>
    <property type="match status" value="1"/>
</dbReference>
<dbReference type="InterPro" id="IPR022285">
    <property type="entry name" value="CHP03879_regulat_dom_put"/>
</dbReference>
<dbReference type="STRING" id="1104324.P186_1349"/>
<keyword evidence="1" id="KW-0175">Coiled coil</keyword>
<dbReference type="PANTHER" id="PTHR40727:SF1">
    <property type="entry name" value="BACTERIO-OPSIN ACTIVATOR"/>
    <property type="match status" value="1"/>
</dbReference>
<sequence>MAEIPLKPASREDIRRLESALLVMSLYDRETVEAVKDPAQRVTWVDSLYVAAAALARERAGMPPSRIAEELGVSEATVRRHLKGETKAGQLVAKVYEKLLKEGFRVELPPELAEQCRREVAELREKLEKVKKALAEIQSWL</sequence>
<dbReference type="Pfam" id="PF13384">
    <property type="entry name" value="HTH_23"/>
    <property type="match status" value="1"/>
</dbReference>
<protein>
    <submittedName>
        <fullName evidence="2">Putative transcription regulator</fullName>
    </submittedName>
</protein>
<dbReference type="EMBL" id="CP003098">
    <property type="protein sequence ID" value="AET32777.1"/>
    <property type="molecule type" value="Genomic_DNA"/>
</dbReference>
<accession>G7VE04</accession>
<dbReference type="GeneID" id="11595607"/>
<dbReference type="AlphaFoldDB" id="G7VE04"/>
<dbReference type="BioCyc" id="PSP1104324:GJSN-1324-MONOMER"/>
<dbReference type="PANTHER" id="PTHR40727">
    <property type="entry name" value="TRANSCRIPTION REGULATOR, ENCODED NEXT TO RECA SUPERFAMILY ATPASE-RELATED"/>
    <property type="match status" value="1"/>
</dbReference>
<proteinExistence type="predicted"/>
<name>G7VE04_9CREN</name>
<dbReference type="RefSeq" id="WP_014288604.1">
    <property type="nucleotide sequence ID" value="NC_016645.1"/>
</dbReference>
<dbReference type="InterPro" id="IPR036388">
    <property type="entry name" value="WH-like_DNA-bd_sf"/>
</dbReference>
<gene>
    <name evidence="2" type="ORF">P186_1349</name>
</gene>